<dbReference type="AlphaFoldDB" id="A0A382QWP4"/>
<proteinExistence type="predicted"/>
<protein>
    <submittedName>
        <fullName evidence="1">Uncharacterized protein</fullName>
    </submittedName>
</protein>
<evidence type="ECO:0000313" key="1">
    <source>
        <dbReference type="EMBL" id="SVC89924.1"/>
    </source>
</evidence>
<name>A0A382QWP4_9ZZZZ</name>
<reference evidence="1" key="1">
    <citation type="submission" date="2018-05" db="EMBL/GenBank/DDBJ databases">
        <authorList>
            <person name="Lanie J.A."/>
            <person name="Ng W.-L."/>
            <person name="Kazmierczak K.M."/>
            <person name="Andrzejewski T.M."/>
            <person name="Davidsen T.M."/>
            <person name="Wayne K.J."/>
            <person name="Tettelin H."/>
            <person name="Glass J.I."/>
            <person name="Rusch D."/>
            <person name="Podicherti R."/>
            <person name="Tsui H.-C.T."/>
            <person name="Winkler M.E."/>
        </authorList>
    </citation>
    <scope>NUCLEOTIDE SEQUENCE</scope>
</reference>
<sequence>MVTAGRLERLNGGAESAAMNGTLQVMGGIYYPEYLETILSLKPPVFPPLQLPHKERFAAGRLVASMSNG</sequence>
<accession>A0A382QWP4</accession>
<dbReference type="EMBL" id="UINC01117477">
    <property type="protein sequence ID" value="SVC89924.1"/>
    <property type="molecule type" value="Genomic_DNA"/>
</dbReference>
<gene>
    <name evidence="1" type="ORF">METZ01_LOCUS342778</name>
</gene>
<organism evidence="1">
    <name type="scientific">marine metagenome</name>
    <dbReference type="NCBI Taxonomy" id="408172"/>
    <lineage>
        <taxon>unclassified sequences</taxon>
        <taxon>metagenomes</taxon>
        <taxon>ecological metagenomes</taxon>
    </lineage>
</organism>